<keyword evidence="1 5" id="KW-0489">Methyltransferase</keyword>
<dbReference type="CDD" id="cd02440">
    <property type="entry name" value="AdoMet_MTases"/>
    <property type="match status" value="1"/>
</dbReference>
<evidence type="ECO:0000256" key="1">
    <source>
        <dbReference type="ARBA" id="ARBA00022603"/>
    </source>
</evidence>
<name>A0ABW5GPS4_9PSEU</name>
<dbReference type="SUPFAM" id="SSF53335">
    <property type="entry name" value="S-adenosyl-L-methionine-dependent methyltransferases"/>
    <property type="match status" value="1"/>
</dbReference>
<dbReference type="GO" id="GO:0008168">
    <property type="term" value="F:methyltransferase activity"/>
    <property type="evidence" value="ECO:0007669"/>
    <property type="project" value="UniProtKB-KW"/>
</dbReference>
<evidence type="ECO:0000256" key="2">
    <source>
        <dbReference type="ARBA" id="ARBA00022679"/>
    </source>
</evidence>
<evidence type="ECO:0000313" key="6">
    <source>
        <dbReference type="Proteomes" id="UP001597419"/>
    </source>
</evidence>
<evidence type="ECO:0000259" key="4">
    <source>
        <dbReference type="Pfam" id="PF05175"/>
    </source>
</evidence>
<dbReference type="GO" id="GO:0032259">
    <property type="term" value="P:methylation"/>
    <property type="evidence" value="ECO:0007669"/>
    <property type="project" value="UniProtKB-KW"/>
</dbReference>
<dbReference type="InterPro" id="IPR007848">
    <property type="entry name" value="Small_mtfrase_dom"/>
</dbReference>
<dbReference type="PANTHER" id="PTHR45875">
    <property type="entry name" value="METHYLTRANSFERASE N6AMT1"/>
    <property type="match status" value="1"/>
</dbReference>
<keyword evidence="6" id="KW-1185">Reference proteome</keyword>
<keyword evidence="2" id="KW-0808">Transferase</keyword>
<dbReference type="InterPro" id="IPR052190">
    <property type="entry name" value="Euk-Arch_PrmC-MTase"/>
</dbReference>
<accession>A0ABW5GPS4</accession>
<reference evidence="6" key="1">
    <citation type="journal article" date="2019" name="Int. J. Syst. Evol. Microbiol.">
        <title>The Global Catalogue of Microorganisms (GCM) 10K type strain sequencing project: providing services to taxonomists for standard genome sequencing and annotation.</title>
        <authorList>
            <consortium name="The Broad Institute Genomics Platform"/>
            <consortium name="The Broad Institute Genome Sequencing Center for Infectious Disease"/>
            <person name="Wu L."/>
            <person name="Ma J."/>
        </authorList>
    </citation>
    <scope>NUCLEOTIDE SEQUENCE [LARGE SCALE GENOMIC DNA]</scope>
    <source>
        <strain evidence="6">CGMCC 4.7643</strain>
    </source>
</reference>
<keyword evidence="3" id="KW-0949">S-adenosyl-L-methionine</keyword>
<protein>
    <submittedName>
        <fullName evidence="5">Methyltransferase</fullName>
    </submittedName>
</protein>
<evidence type="ECO:0000313" key="5">
    <source>
        <dbReference type="EMBL" id="MFD2462883.1"/>
    </source>
</evidence>
<dbReference type="PANTHER" id="PTHR45875:SF1">
    <property type="entry name" value="METHYLTRANSFERASE N6AMT1"/>
    <property type="match status" value="1"/>
</dbReference>
<organism evidence="5 6">
    <name type="scientific">Amycolatopsis samaneae</name>
    <dbReference type="NCBI Taxonomy" id="664691"/>
    <lineage>
        <taxon>Bacteria</taxon>
        <taxon>Bacillati</taxon>
        <taxon>Actinomycetota</taxon>
        <taxon>Actinomycetes</taxon>
        <taxon>Pseudonocardiales</taxon>
        <taxon>Pseudonocardiaceae</taxon>
        <taxon>Amycolatopsis</taxon>
    </lineage>
</organism>
<dbReference type="Gene3D" id="3.40.50.150">
    <property type="entry name" value="Vaccinia Virus protein VP39"/>
    <property type="match status" value="1"/>
</dbReference>
<proteinExistence type="predicted"/>
<sequence>MDDFDQRRAHRRSEELFRYHTEDLDRPDSFVLFDKEWVLLDGVFSPAVTPATRLFTSWLPYPAGGRFLEIGPGAGVTAVTAAVSGCASVTAVDISRAAVENTRRNAELHGVAGIVRARHGDLFEPLEESERFDLIFWNSNFVETAPDAVNETELHHAFYDPGFLAHRRFLAEAPGRLAEGGRLLLGFSDIGSWKSLRRLCSELGLVIDVLRTERLDLDDPVELQLLELRPR</sequence>
<dbReference type="RefSeq" id="WP_345393049.1">
    <property type="nucleotide sequence ID" value="NZ_BAABHG010000005.1"/>
</dbReference>
<dbReference type="Proteomes" id="UP001597419">
    <property type="component" value="Unassembled WGS sequence"/>
</dbReference>
<evidence type="ECO:0000256" key="3">
    <source>
        <dbReference type="ARBA" id="ARBA00022691"/>
    </source>
</evidence>
<dbReference type="InterPro" id="IPR029063">
    <property type="entry name" value="SAM-dependent_MTases_sf"/>
</dbReference>
<gene>
    <name evidence="5" type="ORF">ACFSYJ_30035</name>
</gene>
<feature type="domain" description="Methyltransferase small" evidence="4">
    <location>
        <begin position="40"/>
        <end position="185"/>
    </location>
</feature>
<dbReference type="Pfam" id="PF05175">
    <property type="entry name" value="MTS"/>
    <property type="match status" value="1"/>
</dbReference>
<comment type="caution">
    <text evidence="5">The sequence shown here is derived from an EMBL/GenBank/DDBJ whole genome shotgun (WGS) entry which is preliminary data.</text>
</comment>
<dbReference type="EMBL" id="JBHUKU010000020">
    <property type="protein sequence ID" value="MFD2462883.1"/>
    <property type="molecule type" value="Genomic_DNA"/>
</dbReference>